<proteinExistence type="predicted"/>
<dbReference type="PANTHER" id="PTHR33112:SF9">
    <property type="entry name" value="HETEROKARYON INCOMPATIBILITY DOMAIN-CONTAINING PROTEIN"/>
    <property type="match status" value="1"/>
</dbReference>
<feature type="domain" description="Heterokaryon incompatibility" evidence="2">
    <location>
        <begin position="121"/>
        <end position="274"/>
    </location>
</feature>
<sequence>MEAERCKVCNNFDRRQLTAWINMCQHRLAFDCHPAKLLRSSSECHYCRRIFDGIREFRDEIGDFVNSVSRLYARGPADDRPRTLTLELYFQDSRPKLELEFFAHNEDAVHLQEIKGLRENYACLSHRWGGSDAGMTRRDTYAQMLSGITWNTIPRTFQDAIKFVHALGLSYLWIDSYCIIQDSAVDWEAESKQMASIFENSYLTIAATAAANNEAGCFWNEGHHNGRSLNDGDDVPSEFRRLSVQKKMQHWERIWTSNREVHFPLLTRAWVFQERLLAPRVLHFSHQELVWECAECGDCQCGGFDNRSNAKTVSWNMNNSWHAAVELYTSLKLSRETDRLAAFHGFADFYARIVPADVGRDCIAGLWKNSLHLDLLWRVDILANSNTDARCLCRCWDTEIRIVNESKSGKTDSELSKADTLESVILEKNSVRWAEESLWRSCQYSYSAACSTTCLQRRRLCRHGNESAAIRLETNIEGLSCVDWHQERTSIPLLLLHEKKQPVAHQRERSICPSWSWASARQSVKYWNDVVPDLRSDGERNTCRFFGNSSPRAVNGISDVKKLVTLKTEGYLVPVILQYQDIPIPESLDSQPISGKATSRVVLSHNILRYGLRIQDQDLDFHPDWILSLDGPKFIPNRTQLFLFHVTSNVYLVLKEEWFFQVPCHDRVPKRHLIHDDLRHKIDLQTKRVEEKASTANRNNSKAREADRHAQETSKTTQEPFSRSSKQEARQSNTNKRGDEAHSIENIPFHPAFRQGPLIADVFLIKARQALPETRSAKNATTKGIKKSHFHHDPLIAGLIPVKAQQAPEKSMSC</sequence>
<reference evidence="3" key="1">
    <citation type="journal article" date="2020" name="Mol. Plant Microbe Interact.">
        <title>Genome Sequence of the Biocontrol Agent Coniothyrium minitans strain Conio (IMI 134523).</title>
        <authorList>
            <person name="Patel D."/>
            <person name="Shittu T.A."/>
            <person name="Baroncelli R."/>
            <person name="Muthumeenakshi S."/>
            <person name="Osborne T.H."/>
            <person name="Janganan T.K."/>
            <person name="Sreenivasaprasad S."/>
        </authorList>
    </citation>
    <scope>NUCLEOTIDE SEQUENCE</scope>
    <source>
        <strain evidence="3">Conio</strain>
    </source>
</reference>
<comment type="caution">
    <text evidence="3">The sequence shown here is derived from an EMBL/GenBank/DDBJ whole genome shotgun (WGS) entry which is preliminary data.</text>
</comment>
<dbReference type="Proteomes" id="UP000756921">
    <property type="component" value="Unassembled WGS sequence"/>
</dbReference>
<evidence type="ECO:0000259" key="2">
    <source>
        <dbReference type="Pfam" id="PF06985"/>
    </source>
</evidence>
<dbReference type="PANTHER" id="PTHR33112">
    <property type="entry name" value="DOMAIN PROTEIN, PUTATIVE-RELATED"/>
    <property type="match status" value="1"/>
</dbReference>
<evidence type="ECO:0000256" key="1">
    <source>
        <dbReference type="SAM" id="MobiDB-lite"/>
    </source>
</evidence>
<evidence type="ECO:0000313" key="3">
    <source>
        <dbReference type="EMBL" id="KAF9732920.1"/>
    </source>
</evidence>
<accession>A0A9P6GEM3</accession>
<gene>
    <name evidence="3" type="ORF">PMIN01_08602</name>
</gene>
<dbReference type="OrthoDB" id="5347061at2759"/>
<organism evidence="3 4">
    <name type="scientific">Paraphaeosphaeria minitans</name>
    <dbReference type="NCBI Taxonomy" id="565426"/>
    <lineage>
        <taxon>Eukaryota</taxon>
        <taxon>Fungi</taxon>
        <taxon>Dikarya</taxon>
        <taxon>Ascomycota</taxon>
        <taxon>Pezizomycotina</taxon>
        <taxon>Dothideomycetes</taxon>
        <taxon>Pleosporomycetidae</taxon>
        <taxon>Pleosporales</taxon>
        <taxon>Massarineae</taxon>
        <taxon>Didymosphaeriaceae</taxon>
        <taxon>Paraphaeosphaeria</taxon>
    </lineage>
</organism>
<feature type="compositionally biased region" description="Polar residues" evidence="1">
    <location>
        <begin position="713"/>
        <end position="735"/>
    </location>
</feature>
<protein>
    <submittedName>
        <fullName evidence="3">Het domain-containing protein</fullName>
    </submittedName>
</protein>
<dbReference type="AlphaFoldDB" id="A0A9P6GEM3"/>
<feature type="compositionally biased region" description="Basic and acidic residues" evidence="1">
    <location>
        <begin position="702"/>
        <end position="712"/>
    </location>
</feature>
<evidence type="ECO:0000313" key="4">
    <source>
        <dbReference type="Proteomes" id="UP000756921"/>
    </source>
</evidence>
<feature type="region of interest" description="Disordered" evidence="1">
    <location>
        <begin position="688"/>
        <end position="741"/>
    </location>
</feature>
<dbReference type="EMBL" id="WJXW01000009">
    <property type="protein sequence ID" value="KAF9732920.1"/>
    <property type="molecule type" value="Genomic_DNA"/>
</dbReference>
<dbReference type="Pfam" id="PF06985">
    <property type="entry name" value="HET"/>
    <property type="match status" value="1"/>
</dbReference>
<name>A0A9P6GEM3_9PLEO</name>
<keyword evidence="4" id="KW-1185">Reference proteome</keyword>
<dbReference type="InterPro" id="IPR010730">
    <property type="entry name" value="HET"/>
</dbReference>